<gene>
    <name evidence="1" type="ORF">MLD38_040102</name>
</gene>
<reference evidence="2" key="1">
    <citation type="journal article" date="2023" name="Front. Plant Sci.">
        <title>Chromosomal-level genome assembly of Melastoma candidum provides insights into trichome evolution.</title>
        <authorList>
            <person name="Zhong Y."/>
            <person name="Wu W."/>
            <person name="Sun C."/>
            <person name="Zou P."/>
            <person name="Liu Y."/>
            <person name="Dai S."/>
            <person name="Zhou R."/>
        </authorList>
    </citation>
    <scope>NUCLEOTIDE SEQUENCE [LARGE SCALE GENOMIC DNA]</scope>
</reference>
<name>A0ACB9L5M9_9MYRT</name>
<comment type="caution">
    <text evidence="1">The sequence shown here is derived from an EMBL/GenBank/DDBJ whole genome shotgun (WGS) entry which is preliminary data.</text>
</comment>
<protein>
    <submittedName>
        <fullName evidence="1">Uncharacterized protein</fullName>
    </submittedName>
</protein>
<evidence type="ECO:0000313" key="1">
    <source>
        <dbReference type="EMBL" id="KAI4304619.1"/>
    </source>
</evidence>
<dbReference type="EMBL" id="CM042891">
    <property type="protein sequence ID" value="KAI4304619.1"/>
    <property type="molecule type" value="Genomic_DNA"/>
</dbReference>
<sequence length="213" mass="22378">MNYKEKGDGVNLATATMPARVENGVGSNGGMKRQPIHHEGENAARGVCGKKGCWYGYGCFRVPQPTQVAISGCPAMRVWRNLRERTKSALMCLVSMSWMQPAVPPPSSAAVPKPSKQPSASSDSHRSQAVEDCISYINSSSASSTSSSSIALSRSPPPKTSVPDETPPQLIPESSATAAVTIPSPPPPPLPPPHFSPISATTQDKLISSTPST</sequence>
<keyword evidence="2" id="KW-1185">Reference proteome</keyword>
<evidence type="ECO:0000313" key="2">
    <source>
        <dbReference type="Proteomes" id="UP001057402"/>
    </source>
</evidence>
<organism evidence="1 2">
    <name type="scientific">Melastoma candidum</name>
    <dbReference type="NCBI Taxonomy" id="119954"/>
    <lineage>
        <taxon>Eukaryota</taxon>
        <taxon>Viridiplantae</taxon>
        <taxon>Streptophyta</taxon>
        <taxon>Embryophyta</taxon>
        <taxon>Tracheophyta</taxon>
        <taxon>Spermatophyta</taxon>
        <taxon>Magnoliopsida</taxon>
        <taxon>eudicotyledons</taxon>
        <taxon>Gunneridae</taxon>
        <taxon>Pentapetalae</taxon>
        <taxon>rosids</taxon>
        <taxon>malvids</taxon>
        <taxon>Myrtales</taxon>
        <taxon>Melastomataceae</taxon>
        <taxon>Melastomatoideae</taxon>
        <taxon>Melastomateae</taxon>
        <taxon>Melastoma</taxon>
    </lineage>
</organism>
<dbReference type="Proteomes" id="UP001057402">
    <property type="component" value="Chromosome 12"/>
</dbReference>
<proteinExistence type="predicted"/>
<accession>A0ACB9L5M9</accession>